<keyword evidence="1 3" id="KW-0489">Methyltransferase</keyword>
<dbReference type="Pfam" id="PF02636">
    <property type="entry name" value="Methyltransf_28"/>
    <property type="match status" value="1"/>
</dbReference>
<dbReference type="InterPro" id="IPR029063">
    <property type="entry name" value="SAM-dependent_MTases_sf"/>
</dbReference>
<accession>A0AAT9FRY3</accession>
<name>A0AAT9FRY3_9BACT</name>
<protein>
    <submittedName>
        <fullName evidence="3">SAM-dependent methyltransferase</fullName>
    </submittedName>
</protein>
<dbReference type="GO" id="GO:0032259">
    <property type="term" value="P:methylation"/>
    <property type="evidence" value="ECO:0007669"/>
    <property type="project" value="UniProtKB-KW"/>
</dbReference>
<organism evidence="3">
    <name type="scientific">Oceaniferula spumae</name>
    <dbReference type="NCBI Taxonomy" id="2979115"/>
    <lineage>
        <taxon>Bacteria</taxon>
        <taxon>Pseudomonadati</taxon>
        <taxon>Verrucomicrobiota</taxon>
        <taxon>Verrucomicrobiia</taxon>
        <taxon>Verrucomicrobiales</taxon>
        <taxon>Verrucomicrobiaceae</taxon>
        <taxon>Oceaniferula</taxon>
    </lineage>
</organism>
<dbReference type="GO" id="GO:0035243">
    <property type="term" value="F:protein-arginine omega-N symmetric methyltransferase activity"/>
    <property type="evidence" value="ECO:0007669"/>
    <property type="project" value="TreeGrafter"/>
</dbReference>
<dbReference type="KEGG" id="osu:NT6N_37780"/>
<sequence length="375" mass="42243">MATPAFSEESGGETALAQEIRARILSQGPIPFREFMATALYDPTHGYYAGETQRVGKEGDFITSVSAGRCFGLILARRLASYWREIGSPSEFHIIEPGAHDGALCYDILSEAKTTQTDFYKALHYHLIETTPLLRSRQKTKLSPEFSDKFSCHASITDIQQVTGAVLSNELLDAFPVDIVRYQDGKWHQLTVGLDSHSQFTFVAAPLSDQLAEFCRDLENNGFYPEGYTTEFNPGIKPFVREVANVLTRGLMITVDYGHHSEDYYHPDRTEGTLQTYYQHQKSDNPLTAPGEIDITCHVDFTRLENEASAVGFKLVSLGTQASYLTNHAKHWLLELEKVMTPETPTLLRQFQTLTHPAMLGTRFMVLEMERTVEK</sequence>
<proteinExistence type="predicted"/>
<dbReference type="AlphaFoldDB" id="A0AAT9FRY3"/>
<dbReference type="SUPFAM" id="SSF53335">
    <property type="entry name" value="S-adenosyl-L-methionine-dependent methyltransferases"/>
    <property type="match status" value="1"/>
</dbReference>
<dbReference type="PANTHER" id="PTHR12049">
    <property type="entry name" value="PROTEIN ARGININE METHYLTRANSFERASE NDUFAF7, MITOCHONDRIAL"/>
    <property type="match status" value="1"/>
</dbReference>
<gene>
    <name evidence="3" type="ORF">NT6N_37780</name>
</gene>
<dbReference type="InterPro" id="IPR003788">
    <property type="entry name" value="NDUFAF7"/>
</dbReference>
<reference evidence="3" key="1">
    <citation type="submission" date="2024-07" db="EMBL/GenBank/DDBJ databases">
        <title>Complete genome sequence of Verrucomicrobiaceae bacterium NT6N.</title>
        <authorList>
            <person name="Huang C."/>
            <person name="Takami H."/>
            <person name="Hamasaki K."/>
        </authorList>
    </citation>
    <scope>NUCLEOTIDE SEQUENCE</scope>
    <source>
        <strain evidence="3">NT6N</strain>
    </source>
</reference>
<dbReference type="PANTHER" id="PTHR12049:SF7">
    <property type="entry name" value="PROTEIN ARGININE METHYLTRANSFERASE NDUFAF7, MITOCHONDRIAL"/>
    <property type="match status" value="1"/>
</dbReference>
<dbReference type="Gene3D" id="3.40.50.12710">
    <property type="match status" value="1"/>
</dbReference>
<evidence type="ECO:0000256" key="1">
    <source>
        <dbReference type="ARBA" id="ARBA00022603"/>
    </source>
</evidence>
<dbReference type="InterPro" id="IPR038375">
    <property type="entry name" value="NDUFAF7_sf"/>
</dbReference>
<dbReference type="EMBL" id="AP026866">
    <property type="protein sequence ID" value="BDS08738.1"/>
    <property type="molecule type" value="Genomic_DNA"/>
</dbReference>
<evidence type="ECO:0000256" key="2">
    <source>
        <dbReference type="ARBA" id="ARBA00022679"/>
    </source>
</evidence>
<keyword evidence="2" id="KW-0808">Transferase</keyword>
<evidence type="ECO:0000313" key="3">
    <source>
        <dbReference type="EMBL" id="BDS08738.1"/>
    </source>
</evidence>